<dbReference type="Pfam" id="PF01266">
    <property type="entry name" value="DAO"/>
    <property type="match status" value="1"/>
</dbReference>
<dbReference type="CDD" id="cd19946">
    <property type="entry name" value="GlpA-like_Fer2_BFD-like"/>
    <property type="match status" value="1"/>
</dbReference>
<dbReference type="PANTHER" id="PTHR42720:SF1">
    <property type="entry name" value="GLYCEROL 3-PHOSPHATE OXIDASE"/>
    <property type="match status" value="1"/>
</dbReference>
<evidence type="ECO:0000313" key="5">
    <source>
        <dbReference type="Proteomes" id="UP000726170"/>
    </source>
</evidence>
<evidence type="ECO:0000259" key="3">
    <source>
        <dbReference type="Pfam" id="PF04972"/>
    </source>
</evidence>
<proteinExistence type="predicted"/>
<sequence length="578" mass="64107">MKKILKNIEERINKNLSSKVYCRQWRDSIVLEGEVDNWNQVIKAGKIAAGKGFKGVVNKIQVKDLIIPPINKPMLRDYALQGKRVDVLIIGGGVIGSAIGRELAKYNISTLLVEKEDDVAFHASSRNDGMIHPGIASKPGSKKGYYNVKGNRMYTKIAEELDVEFKRRGNIILYEKSLMKILAPIVYNRAKKLGVEGVTHVPLKELRELEPNITERAAGGFSFPTTGILSPYKITVAFAENAVMNGLELSLNTIVESMEVQNNKIEWINTNRGKVYPAIVINAAGVYSDKIAEMAGDEFFTIHPRKGEILILDKKKGNLFNRVLAMPSISEKSGNTKGGGLVKTIDDNILAGPDAYEQPLREDYSSNRENIDGVINKHLPLVKGLGKEDIITYFSGIRAATYEEEFIVEKSEYIHNLIHAAGIQSPGLASAPAIAEDITGIAIELLSKFKKVYRKVDFNPIRKGIPELAKLSFEERSEIIKNRPDYGIIICRCEEISKGEIIDVLNSPIKVNSLDAIKRRVRTGMGRCQGGFCTPLITEIISEQSNISPIEVTKKGRKSNILVSETKTPWKEDTNGTV</sequence>
<dbReference type="PANTHER" id="PTHR42720">
    <property type="entry name" value="GLYCEROL-3-PHOSPHATE DEHYDROGENASE"/>
    <property type="match status" value="1"/>
</dbReference>
<feature type="domain" description="FAD dependent oxidoreductase" evidence="1">
    <location>
        <begin position="86"/>
        <end position="439"/>
    </location>
</feature>
<dbReference type="InterPro" id="IPR007055">
    <property type="entry name" value="BON_dom"/>
</dbReference>
<evidence type="ECO:0000259" key="1">
    <source>
        <dbReference type="Pfam" id="PF01266"/>
    </source>
</evidence>
<feature type="domain" description="BON" evidence="3">
    <location>
        <begin position="5"/>
        <end position="63"/>
    </location>
</feature>
<accession>A0ABS6EHS5</accession>
<dbReference type="RefSeq" id="WP_216439152.1">
    <property type="nucleotide sequence ID" value="NZ_JAHLQF010000002.1"/>
</dbReference>
<dbReference type="Pfam" id="PF04324">
    <property type="entry name" value="Fer2_BFD"/>
    <property type="match status" value="1"/>
</dbReference>
<dbReference type="EMBL" id="JAHLQF010000002">
    <property type="protein sequence ID" value="MBU5484692.1"/>
    <property type="molecule type" value="Genomic_DNA"/>
</dbReference>
<name>A0ABS6EHS5_9CLOT</name>
<feature type="domain" description="BFD-like [2Fe-2S]-binding" evidence="2">
    <location>
        <begin position="489"/>
        <end position="543"/>
    </location>
</feature>
<evidence type="ECO:0000259" key="2">
    <source>
        <dbReference type="Pfam" id="PF04324"/>
    </source>
</evidence>
<gene>
    <name evidence="4" type="ORF">KQI86_10140</name>
</gene>
<dbReference type="InterPro" id="IPR006076">
    <property type="entry name" value="FAD-dep_OxRdtase"/>
</dbReference>
<reference evidence="4 5" key="1">
    <citation type="submission" date="2021-06" db="EMBL/GenBank/DDBJ databases">
        <authorList>
            <person name="Sun Q."/>
            <person name="Li D."/>
        </authorList>
    </citation>
    <scope>NUCLEOTIDE SEQUENCE [LARGE SCALE GENOMIC DNA]</scope>
    <source>
        <strain evidence="4 5">MSJ-11</strain>
    </source>
</reference>
<dbReference type="Pfam" id="PF04972">
    <property type="entry name" value="BON"/>
    <property type="match status" value="1"/>
</dbReference>
<dbReference type="Proteomes" id="UP000726170">
    <property type="component" value="Unassembled WGS sequence"/>
</dbReference>
<protein>
    <submittedName>
        <fullName evidence="4">FAD-dependent oxidoreductase</fullName>
    </submittedName>
</protein>
<organism evidence="4 5">
    <name type="scientific">Clostridium mobile</name>
    <dbReference type="NCBI Taxonomy" id="2841512"/>
    <lineage>
        <taxon>Bacteria</taxon>
        <taxon>Bacillati</taxon>
        <taxon>Bacillota</taxon>
        <taxon>Clostridia</taxon>
        <taxon>Eubacteriales</taxon>
        <taxon>Clostridiaceae</taxon>
        <taxon>Clostridium</taxon>
    </lineage>
</organism>
<comment type="caution">
    <text evidence="4">The sequence shown here is derived from an EMBL/GenBank/DDBJ whole genome shotgun (WGS) entry which is preliminary data.</text>
</comment>
<dbReference type="InterPro" id="IPR052745">
    <property type="entry name" value="G3P_Oxidase/Oxidoreductase"/>
</dbReference>
<dbReference type="InterPro" id="IPR007419">
    <property type="entry name" value="BFD-like_2Fe2S-bd_dom"/>
</dbReference>
<keyword evidence="5" id="KW-1185">Reference proteome</keyword>
<evidence type="ECO:0000313" key="4">
    <source>
        <dbReference type="EMBL" id="MBU5484692.1"/>
    </source>
</evidence>